<protein>
    <submittedName>
        <fullName evidence="1">Uncharacterized protein</fullName>
    </submittedName>
</protein>
<dbReference type="PATRIC" id="fig|429727.3.peg.1109"/>
<gene>
    <name evidence="1" type="ORF">VE26_05370</name>
</gene>
<dbReference type="Proteomes" id="UP000033649">
    <property type="component" value="Unassembled WGS sequence"/>
</dbReference>
<dbReference type="STRING" id="429727.VE26_05370"/>
<organism evidence="1 2">
    <name type="scientific">Devosia chinhatensis</name>
    <dbReference type="NCBI Taxonomy" id="429727"/>
    <lineage>
        <taxon>Bacteria</taxon>
        <taxon>Pseudomonadati</taxon>
        <taxon>Pseudomonadota</taxon>
        <taxon>Alphaproteobacteria</taxon>
        <taxon>Hyphomicrobiales</taxon>
        <taxon>Devosiaceae</taxon>
        <taxon>Devosia</taxon>
    </lineage>
</organism>
<dbReference type="AlphaFoldDB" id="A0A0F5FKJ2"/>
<name>A0A0F5FKJ2_9HYPH</name>
<reference evidence="1 2" key="1">
    <citation type="submission" date="2015-03" db="EMBL/GenBank/DDBJ databases">
        <authorList>
            <person name="Hassan Y."/>
            <person name="Lepp D."/>
            <person name="Li X.-Z."/>
            <person name="Zhou T."/>
        </authorList>
    </citation>
    <scope>NUCLEOTIDE SEQUENCE [LARGE SCALE GENOMIC DNA]</scope>
    <source>
        <strain evidence="1 2">IPL18</strain>
    </source>
</reference>
<accession>A0A0F5FKJ2</accession>
<evidence type="ECO:0000313" key="1">
    <source>
        <dbReference type="EMBL" id="KKB09371.1"/>
    </source>
</evidence>
<dbReference type="EMBL" id="JZEY01000054">
    <property type="protein sequence ID" value="KKB09371.1"/>
    <property type="molecule type" value="Genomic_DNA"/>
</dbReference>
<keyword evidence="2" id="KW-1185">Reference proteome</keyword>
<dbReference type="OrthoDB" id="72471at2"/>
<proteinExistence type="predicted"/>
<evidence type="ECO:0000313" key="2">
    <source>
        <dbReference type="Proteomes" id="UP000033649"/>
    </source>
</evidence>
<comment type="caution">
    <text evidence="1">The sequence shown here is derived from an EMBL/GenBank/DDBJ whole genome shotgun (WGS) entry which is preliminary data.</text>
</comment>
<dbReference type="RefSeq" id="WP_046104064.1">
    <property type="nucleotide sequence ID" value="NZ_JZEY01000054.1"/>
</dbReference>
<sequence length="227" mass="25562">MADKSILFSGPMVRALLAGTKTQTRRILKPQPELQGNGLYHVSGAGGGIVNVAESDIGATAVDYLRIGVGDWLWVRETWSARMVHGWTIADARSGMYQTELIYQADGDKSIDGWWPSIHMPREFSRLTLTVTEVRVEGLNECTADDALGEGVSSTSHWRPKDVEGKRFEDKWWDDFTFWSEYPQIAYRELWDTINGPGSWDANPWVAAYTFTVERRNIDQLASESNG</sequence>